<dbReference type="Proteomes" id="UP000694287">
    <property type="component" value="Unassembled WGS sequence"/>
</dbReference>
<protein>
    <submittedName>
        <fullName evidence="1">Uncharacterized protein</fullName>
    </submittedName>
</protein>
<dbReference type="EMBL" id="JADQDK010000001">
    <property type="protein sequence ID" value="MBW0137266.1"/>
    <property type="molecule type" value="Genomic_DNA"/>
</dbReference>
<keyword evidence="2" id="KW-1185">Reference proteome</keyword>
<proteinExistence type="predicted"/>
<name>A0ABS6UYD4_9PSEU</name>
<organism evidence="1 2">
    <name type="scientific">Pseudonocardia abyssalis</name>
    <dbReference type="NCBI Taxonomy" id="2792008"/>
    <lineage>
        <taxon>Bacteria</taxon>
        <taxon>Bacillati</taxon>
        <taxon>Actinomycetota</taxon>
        <taxon>Actinomycetes</taxon>
        <taxon>Pseudonocardiales</taxon>
        <taxon>Pseudonocardiaceae</taxon>
        <taxon>Pseudonocardia</taxon>
    </lineage>
</organism>
<dbReference type="RefSeq" id="WP_218616354.1">
    <property type="nucleotide sequence ID" value="NZ_JADQDK010000001.1"/>
</dbReference>
<accession>A0ABS6UYD4</accession>
<reference evidence="1 2" key="1">
    <citation type="submission" date="2020-11" db="EMBL/GenBank/DDBJ databases">
        <title>Pseudonocardia abyssalis sp. nov. and Pseudonocardia oceani sp. nov., description and phylogenomic analysis of two novel actinomycetes isolated from the deep Southern Ocean.</title>
        <authorList>
            <person name="Parra J."/>
        </authorList>
    </citation>
    <scope>NUCLEOTIDE SEQUENCE [LARGE SCALE GENOMIC DNA]</scope>
    <source>
        <strain evidence="1 2">KRD-168</strain>
    </source>
</reference>
<evidence type="ECO:0000313" key="2">
    <source>
        <dbReference type="Proteomes" id="UP000694287"/>
    </source>
</evidence>
<sequence length="80" mass="8406">MLSSSPLRRARSVQTTRGRASVLLTPVEIYLGAGGPNGLARARTATDLDPTDAEVRLTLHVAMLGVGLLDWPATALPVRG</sequence>
<comment type="caution">
    <text evidence="1">The sequence shown here is derived from an EMBL/GenBank/DDBJ whole genome shotgun (WGS) entry which is preliminary data.</text>
</comment>
<evidence type="ECO:0000313" key="1">
    <source>
        <dbReference type="EMBL" id="MBW0137266.1"/>
    </source>
</evidence>
<gene>
    <name evidence="1" type="ORF">I4I81_23815</name>
</gene>